<evidence type="ECO:0000313" key="4">
    <source>
        <dbReference type="Proteomes" id="UP000799444"/>
    </source>
</evidence>
<evidence type="ECO:0000259" key="2">
    <source>
        <dbReference type="Pfam" id="PF01757"/>
    </source>
</evidence>
<accession>A0A9P4V471</accession>
<dbReference type="OrthoDB" id="5819582at2759"/>
<feature type="transmembrane region" description="Helical" evidence="1">
    <location>
        <begin position="430"/>
        <end position="451"/>
    </location>
</feature>
<reference evidence="3" key="1">
    <citation type="journal article" date="2020" name="Stud. Mycol.">
        <title>101 Dothideomycetes genomes: a test case for predicting lifestyles and emergence of pathogens.</title>
        <authorList>
            <person name="Haridas S."/>
            <person name="Albert R."/>
            <person name="Binder M."/>
            <person name="Bloem J."/>
            <person name="Labutti K."/>
            <person name="Salamov A."/>
            <person name="Andreopoulos B."/>
            <person name="Baker S."/>
            <person name="Barry K."/>
            <person name="Bills G."/>
            <person name="Bluhm B."/>
            <person name="Cannon C."/>
            <person name="Castanera R."/>
            <person name="Culley D."/>
            <person name="Daum C."/>
            <person name="Ezra D."/>
            <person name="Gonzalez J."/>
            <person name="Henrissat B."/>
            <person name="Kuo A."/>
            <person name="Liang C."/>
            <person name="Lipzen A."/>
            <person name="Lutzoni F."/>
            <person name="Magnuson J."/>
            <person name="Mondo S."/>
            <person name="Nolan M."/>
            <person name="Ohm R."/>
            <person name="Pangilinan J."/>
            <person name="Park H.-J."/>
            <person name="Ramirez L."/>
            <person name="Alfaro M."/>
            <person name="Sun H."/>
            <person name="Tritt A."/>
            <person name="Yoshinaga Y."/>
            <person name="Zwiers L.-H."/>
            <person name="Turgeon B."/>
            <person name="Goodwin S."/>
            <person name="Spatafora J."/>
            <person name="Crous P."/>
            <person name="Grigoriev I."/>
        </authorList>
    </citation>
    <scope>NUCLEOTIDE SEQUENCE</scope>
    <source>
        <strain evidence="3">CBS 125425</strain>
    </source>
</reference>
<feature type="transmembrane region" description="Helical" evidence="1">
    <location>
        <begin position="389"/>
        <end position="410"/>
    </location>
</feature>
<keyword evidence="1" id="KW-0472">Membrane</keyword>
<name>A0A9P4V471_9PLEO</name>
<keyword evidence="1" id="KW-1133">Transmembrane helix</keyword>
<protein>
    <recommendedName>
        <fullName evidence="2">Acyltransferase 3 domain-containing protein</fullName>
    </recommendedName>
</protein>
<dbReference type="GO" id="GO:0016747">
    <property type="term" value="F:acyltransferase activity, transferring groups other than amino-acyl groups"/>
    <property type="evidence" value="ECO:0007669"/>
    <property type="project" value="InterPro"/>
</dbReference>
<feature type="transmembrane region" description="Helical" evidence="1">
    <location>
        <begin position="60"/>
        <end position="78"/>
    </location>
</feature>
<sequence length="473" mass="52824">MAKASIDGNGLLPSNSLLGPPRLKSLPRRIAQILIPSFLSQNNSILAGEPVRPTDFLDGLRGYAAFIVFFGHFIIPAHPKAHTAYGGGHGHDDHWVTQLPILRIFYSGQMCVFLFFVISGFSISLKPIKLARKGQFAALFDALFSAIFRRASRLYIPCVVVLFLSAILACCGAFSYTYALSEAWPFPGDPLPVPTIYNSAWTQLVDWARHMWVWADPLSGMVLPAHMPYGTQLWTIPVELKCSLITWVAILGTAKCTSTLRIGTISAMAVYFHLMKHPEAPLFLAGTIMAELHCIRIEQNRNPPEESPGEKLRNAIIFIFGMMLGSYPRHGGRKALFFRWVHPVAKAIVGESGKSPLFFSTSVAAVLMVWVVSKSASLQKLFTSSLARYLGKVSFALYCVHVAMITWFGYRNILFFWSIFGKEKVWQYELGIGVAFVLQVVVTMWVADVFYRLVDLPSVRFTKWIEDKSVASD</sequence>
<gene>
    <name evidence="3" type="ORF">EJ04DRAFT_599339</name>
</gene>
<dbReference type="AlphaFoldDB" id="A0A9P4V471"/>
<dbReference type="Pfam" id="PF01757">
    <property type="entry name" value="Acyl_transf_3"/>
    <property type="match status" value="1"/>
</dbReference>
<keyword evidence="4" id="KW-1185">Reference proteome</keyword>
<evidence type="ECO:0000256" key="1">
    <source>
        <dbReference type="SAM" id="Phobius"/>
    </source>
</evidence>
<dbReference type="PANTHER" id="PTHR23028:SF134">
    <property type="entry name" value="PUTATIVE (AFU_ORTHOLOGUE AFUA_4G08520)-RELATED"/>
    <property type="match status" value="1"/>
</dbReference>
<feature type="transmembrane region" description="Helical" evidence="1">
    <location>
        <begin position="154"/>
        <end position="179"/>
    </location>
</feature>
<feature type="transmembrane region" description="Helical" evidence="1">
    <location>
        <begin position="357"/>
        <end position="377"/>
    </location>
</feature>
<organism evidence="3 4">
    <name type="scientific">Polyplosphaeria fusca</name>
    <dbReference type="NCBI Taxonomy" id="682080"/>
    <lineage>
        <taxon>Eukaryota</taxon>
        <taxon>Fungi</taxon>
        <taxon>Dikarya</taxon>
        <taxon>Ascomycota</taxon>
        <taxon>Pezizomycotina</taxon>
        <taxon>Dothideomycetes</taxon>
        <taxon>Pleosporomycetidae</taxon>
        <taxon>Pleosporales</taxon>
        <taxon>Tetraplosphaeriaceae</taxon>
        <taxon>Polyplosphaeria</taxon>
    </lineage>
</organism>
<evidence type="ECO:0000313" key="3">
    <source>
        <dbReference type="EMBL" id="KAF2735898.1"/>
    </source>
</evidence>
<dbReference type="Proteomes" id="UP000799444">
    <property type="component" value="Unassembled WGS sequence"/>
</dbReference>
<keyword evidence="1" id="KW-0812">Transmembrane</keyword>
<feature type="transmembrane region" description="Helical" evidence="1">
    <location>
        <begin position="104"/>
        <end position="125"/>
    </location>
</feature>
<comment type="caution">
    <text evidence="3">The sequence shown here is derived from an EMBL/GenBank/DDBJ whole genome shotgun (WGS) entry which is preliminary data.</text>
</comment>
<dbReference type="EMBL" id="ML996131">
    <property type="protein sequence ID" value="KAF2735898.1"/>
    <property type="molecule type" value="Genomic_DNA"/>
</dbReference>
<feature type="domain" description="Acyltransferase 3" evidence="2">
    <location>
        <begin position="56"/>
        <end position="447"/>
    </location>
</feature>
<dbReference type="InterPro" id="IPR002656">
    <property type="entry name" value="Acyl_transf_3_dom"/>
</dbReference>
<proteinExistence type="predicted"/>
<dbReference type="PANTHER" id="PTHR23028">
    <property type="entry name" value="ACETYLTRANSFERASE"/>
    <property type="match status" value="1"/>
</dbReference>
<dbReference type="InterPro" id="IPR050879">
    <property type="entry name" value="Acyltransferase_3"/>
</dbReference>